<dbReference type="Gene3D" id="3.30.70.270">
    <property type="match status" value="2"/>
</dbReference>
<keyword evidence="1" id="KW-0645">Protease</keyword>
<keyword evidence="3" id="KW-0548">Nucleotidyltransferase</keyword>
<evidence type="ECO:0000256" key="1">
    <source>
        <dbReference type="ARBA" id="ARBA00022670"/>
    </source>
</evidence>
<keyword evidence="8" id="KW-0862">Zinc</keyword>
<dbReference type="GO" id="GO:0008233">
    <property type="term" value="F:peptidase activity"/>
    <property type="evidence" value="ECO:0007669"/>
    <property type="project" value="UniProtKB-KW"/>
</dbReference>
<dbReference type="InterPro" id="IPR053134">
    <property type="entry name" value="RNA-dir_DNA_polymerase"/>
</dbReference>
<dbReference type="InterPro" id="IPR043502">
    <property type="entry name" value="DNA/RNA_pol_sf"/>
</dbReference>
<evidence type="ECO:0000256" key="4">
    <source>
        <dbReference type="ARBA" id="ARBA00022722"/>
    </source>
</evidence>
<evidence type="ECO:0000256" key="6">
    <source>
        <dbReference type="ARBA" id="ARBA00022801"/>
    </source>
</evidence>
<evidence type="ECO:0000256" key="7">
    <source>
        <dbReference type="ARBA" id="ARBA00022918"/>
    </source>
</evidence>
<dbReference type="CDD" id="cd00303">
    <property type="entry name" value="retropepsin_like"/>
    <property type="match status" value="1"/>
</dbReference>
<comment type="caution">
    <text evidence="10">The sequence shown here is derived from an EMBL/GenBank/DDBJ whole genome shotgun (WGS) entry which is preliminary data.</text>
</comment>
<protein>
    <recommendedName>
        <fullName evidence="9">CCHC-type domain-containing protein</fullName>
    </recommendedName>
</protein>
<dbReference type="Gene3D" id="2.40.70.10">
    <property type="entry name" value="Acid Proteases"/>
    <property type="match status" value="1"/>
</dbReference>
<keyword evidence="7" id="KW-0695">RNA-directed DNA polymerase</keyword>
<evidence type="ECO:0000313" key="10">
    <source>
        <dbReference type="EMBL" id="KAJ9546585.1"/>
    </source>
</evidence>
<evidence type="ECO:0000256" key="8">
    <source>
        <dbReference type="PROSITE-ProRule" id="PRU00047"/>
    </source>
</evidence>
<dbReference type="PANTHER" id="PTHR24559:SF444">
    <property type="entry name" value="REVERSE TRANSCRIPTASE DOMAIN-CONTAINING PROTEIN"/>
    <property type="match status" value="1"/>
</dbReference>
<sequence>MPLYRHDLSSSLKTFRMVTTRRTSGTESENPDLRDVIAWEILPGLFAQMKDELLQPLDQRIDAAFTIRGSTTRSTSQAQNRILMFKEFMVCQLPHFEGLKDLIACSRWIAAVEGAFRTSGCPTGSRGILCCEPASQCRMSYDIEQPAITEFRLQITSMLFLSSAKSSTLLMESWINKFAPSIEKERINVEFLKLTQTTETVNEITDQFLEKSLFYPVYVSNEAMKMYYYKGVLKPDIREFVATVICKSFSQMVEVARVRELYLEEQQQGKRKAEQTQAPVKKFKGTRSDGRKGFTGCSKCGRNHQGECRWVDPVYFKCGKSGHKSRDCRTCFQCFQPGHIRLNCPKLAEAPVQALAPMTLRITDGTTRKKGGTSASRGRAFQMIAEEVQTAPDVVTGVFPVNAKPTLVLFYTGATWTSVSRTFCKDFQLERGKLASPLAIDIAAEEVRVVEDVFRDCTIEIFGVMFKIILKPTPMNEVDVVVGVDWMFENRAAVVVAEQLVRIQNPIGGKLVVYGKGRKRQPSLCTVAKARKYLQQGCTGYLAYAAVDQAEGKKLMVADVPMVSEFPDIFPEELPGIPPDRQVEFGINLVPGSAPVARTPYRLAPPVLQELLSQLQELSEKGFIRPSTSPWGAPILYPLPRIDDLFDQLQGVAWFSMIDLRSGYHQLKVKEEDIPKTAFRTRYMHYEFLVMPFGLTNAPAAFRDLMNRTKEEHVVHLREVLEMLRRERLYAKFSKCVFWLQEVQFMGHIVNQKSIKVDPSKIEAVMNLEVPKTPTEIRGFLGLASYYRRFIQDFSRIVVPLMKLTKKNEPYV</sequence>
<keyword evidence="8" id="KW-0479">Metal-binding</keyword>
<keyword evidence="4" id="KW-0540">Nuclease</keyword>
<dbReference type="PANTHER" id="PTHR24559">
    <property type="entry name" value="TRANSPOSON TY3-I GAG-POL POLYPROTEIN"/>
    <property type="match status" value="1"/>
</dbReference>
<evidence type="ECO:0000256" key="2">
    <source>
        <dbReference type="ARBA" id="ARBA00022679"/>
    </source>
</evidence>
<dbReference type="Pfam" id="PF00078">
    <property type="entry name" value="RVT_1"/>
    <property type="match status" value="1"/>
</dbReference>
<dbReference type="GO" id="GO:0008270">
    <property type="term" value="F:zinc ion binding"/>
    <property type="evidence" value="ECO:0007669"/>
    <property type="project" value="UniProtKB-KW"/>
</dbReference>
<dbReference type="Gene3D" id="3.10.10.10">
    <property type="entry name" value="HIV Type 1 Reverse Transcriptase, subunit A, domain 1"/>
    <property type="match status" value="2"/>
</dbReference>
<dbReference type="InterPro" id="IPR043128">
    <property type="entry name" value="Rev_trsase/Diguanyl_cyclase"/>
</dbReference>
<dbReference type="EMBL" id="JARYMX010000005">
    <property type="protein sequence ID" value="KAJ9546585.1"/>
    <property type="molecule type" value="Genomic_DNA"/>
</dbReference>
<keyword evidence="8" id="KW-0863">Zinc-finger</keyword>
<dbReference type="InterPro" id="IPR001878">
    <property type="entry name" value="Znf_CCHC"/>
</dbReference>
<dbReference type="SUPFAM" id="SSF56672">
    <property type="entry name" value="DNA/RNA polymerases"/>
    <property type="match status" value="1"/>
</dbReference>
<organism evidence="10 11">
    <name type="scientific">Centaurea solstitialis</name>
    <name type="common">yellow star-thistle</name>
    <dbReference type="NCBI Taxonomy" id="347529"/>
    <lineage>
        <taxon>Eukaryota</taxon>
        <taxon>Viridiplantae</taxon>
        <taxon>Streptophyta</taxon>
        <taxon>Embryophyta</taxon>
        <taxon>Tracheophyta</taxon>
        <taxon>Spermatophyta</taxon>
        <taxon>Magnoliopsida</taxon>
        <taxon>eudicotyledons</taxon>
        <taxon>Gunneridae</taxon>
        <taxon>Pentapetalae</taxon>
        <taxon>asterids</taxon>
        <taxon>campanulids</taxon>
        <taxon>Asterales</taxon>
        <taxon>Asteraceae</taxon>
        <taxon>Carduoideae</taxon>
        <taxon>Cardueae</taxon>
        <taxon>Centaureinae</taxon>
        <taxon>Centaurea</taxon>
    </lineage>
</organism>
<evidence type="ECO:0000256" key="5">
    <source>
        <dbReference type="ARBA" id="ARBA00022759"/>
    </source>
</evidence>
<keyword evidence="5" id="KW-0255">Endonuclease</keyword>
<dbReference type="InterPro" id="IPR021109">
    <property type="entry name" value="Peptidase_aspartic_dom_sf"/>
</dbReference>
<feature type="domain" description="CCHC-type" evidence="9">
    <location>
        <begin position="331"/>
        <end position="346"/>
    </location>
</feature>
<dbReference type="CDD" id="cd01647">
    <property type="entry name" value="RT_LTR"/>
    <property type="match status" value="1"/>
</dbReference>
<dbReference type="PROSITE" id="PS50158">
    <property type="entry name" value="ZF_CCHC"/>
    <property type="match status" value="2"/>
</dbReference>
<proteinExistence type="predicted"/>
<dbReference type="GO" id="GO:0004519">
    <property type="term" value="F:endonuclease activity"/>
    <property type="evidence" value="ECO:0007669"/>
    <property type="project" value="UniProtKB-KW"/>
</dbReference>
<dbReference type="InterPro" id="IPR000477">
    <property type="entry name" value="RT_dom"/>
</dbReference>
<keyword evidence="11" id="KW-1185">Reference proteome</keyword>
<dbReference type="SMART" id="SM00343">
    <property type="entry name" value="ZnF_C2HC"/>
    <property type="match status" value="2"/>
</dbReference>
<gene>
    <name evidence="10" type="ORF">OSB04_019128</name>
</gene>
<dbReference type="FunFam" id="3.10.10.10:FF:000007">
    <property type="entry name" value="Retrovirus-related Pol polyprotein from transposon 17.6-like Protein"/>
    <property type="match status" value="1"/>
</dbReference>
<evidence type="ECO:0000256" key="3">
    <source>
        <dbReference type="ARBA" id="ARBA00022695"/>
    </source>
</evidence>
<feature type="domain" description="CCHC-type" evidence="9">
    <location>
        <begin position="316"/>
        <end position="329"/>
    </location>
</feature>
<dbReference type="GO" id="GO:0003964">
    <property type="term" value="F:RNA-directed DNA polymerase activity"/>
    <property type="evidence" value="ECO:0007669"/>
    <property type="project" value="UniProtKB-KW"/>
</dbReference>
<keyword evidence="2" id="KW-0808">Transferase</keyword>
<dbReference type="Pfam" id="PF08284">
    <property type="entry name" value="RVP_2"/>
    <property type="match status" value="1"/>
</dbReference>
<dbReference type="AlphaFoldDB" id="A0AA38SPP8"/>
<name>A0AA38SPP8_9ASTR</name>
<accession>A0AA38SPP8</accession>
<evidence type="ECO:0000313" key="11">
    <source>
        <dbReference type="Proteomes" id="UP001172457"/>
    </source>
</evidence>
<evidence type="ECO:0000259" key="9">
    <source>
        <dbReference type="PROSITE" id="PS50158"/>
    </source>
</evidence>
<reference evidence="10" key="1">
    <citation type="submission" date="2023-03" db="EMBL/GenBank/DDBJ databases">
        <title>Chromosome-scale reference genome and RAD-based genetic map of yellow starthistle (Centaurea solstitialis) reveal putative structural variation and QTLs associated with invader traits.</title>
        <authorList>
            <person name="Reatini B."/>
            <person name="Cang F.A."/>
            <person name="Jiang Q."/>
            <person name="Mckibben M.T.W."/>
            <person name="Barker M.S."/>
            <person name="Rieseberg L.H."/>
            <person name="Dlugosch K.M."/>
        </authorList>
    </citation>
    <scope>NUCLEOTIDE SEQUENCE</scope>
    <source>
        <strain evidence="10">CAN-66</strain>
        <tissue evidence="10">Leaf</tissue>
    </source>
</reference>
<dbReference type="Proteomes" id="UP001172457">
    <property type="component" value="Chromosome 5"/>
</dbReference>
<keyword evidence="6" id="KW-0378">Hydrolase</keyword>
<dbReference type="GO" id="GO:0003676">
    <property type="term" value="F:nucleic acid binding"/>
    <property type="evidence" value="ECO:0007669"/>
    <property type="project" value="InterPro"/>
</dbReference>
<dbReference type="GO" id="GO:0006508">
    <property type="term" value="P:proteolysis"/>
    <property type="evidence" value="ECO:0007669"/>
    <property type="project" value="UniProtKB-KW"/>
</dbReference>
<dbReference type="Gene3D" id="4.10.60.10">
    <property type="entry name" value="Zinc finger, CCHC-type"/>
    <property type="match status" value="1"/>
</dbReference>